<dbReference type="Proteomes" id="UP000478052">
    <property type="component" value="Unassembled WGS sequence"/>
</dbReference>
<accession>A0A6G0ZE01</accession>
<keyword evidence="2" id="KW-1185">Reference proteome</keyword>
<dbReference type="AlphaFoldDB" id="A0A6G0ZE01"/>
<proteinExistence type="predicted"/>
<protein>
    <submittedName>
        <fullName evidence="1">THAP-type domain-containing protein</fullName>
    </submittedName>
</protein>
<evidence type="ECO:0000313" key="1">
    <source>
        <dbReference type="EMBL" id="KAF0768949.1"/>
    </source>
</evidence>
<reference evidence="1 2" key="1">
    <citation type="submission" date="2019-08" db="EMBL/GenBank/DDBJ databases">
        <title>Whole genome of Aphis craccivora.</title>
        <authorList>
            <person name="Voronova N.V."/>
            <person name="Shulinski R.S."/>
            <person name="Bandarenka Y.V."/>
            <person name="Zhorov D.G."/>
            <person name="Warner D."/>
        </authorList>
    </citation>
    <scope>NUCLEOTIDE SEQUENCE [LARGE SCALE GENOMIC DNA]</scope>
    <source>
        <strain evidence="1">180601</strain>
        <tissue evidence="1">Whole Body</tissue>
    </source>
</reference>
<evidence type="ECO:0000313" key="2">
    <source>
        <dbReference type="Proteomes" id="UP000478052"/>
    </source>
</evidence>
<sequence length="78" mass="8876">MVLGSMPPFYYKEKTHTLFLRIYEGANCMNIDLIPILSIGTTKKTQKPNSFIDILSYEDGESGVDDNFDDLKNNLKNV</sequence>
<comment type="caution">
    <text evidence="1">The sequence shown here is derived from an EMBL/GenBank/DDBJ whole genome shotgun (WGS) entry which is preliminary data.</text>
</comment>
<gene>
    <name evidence="1" type="ORF">FWK35_00001029</name>
</gene>
<dbReference type="EMBL" id="VUJU01000668">
    <property type="protein sequence ID" value="KAF0768949.1"/>
    <property type="molecule type" value="Genomic_DNA"/>
</dbReference>
<organism evidence="1 2">
    <name type="scientific">Aphis craccivora</name>
    <name type="common">Cowpea aphid</name>
    <dbReference type="NCBI Taxonomy" id="307492"/>
    <lineage>
        <taxon>Eukaryota</taxon>
        <taxon>Metazoa</taxon>
        <taxon>Ecdysozoa</taxon>
        <taxon>Arthropoda</taxon>
        <taxon>Hexapoda</taxon>
        <taxon>Insecta</taxon>
        <taxon>Pterygota</taxon>
        <taxon>Neoptera</taxon>
        <taxon>Paraneoptera</taxon>
        <taxon>Hemiptera</taxon>
        <taxon>Sternorrhyncha</taxon>
        <taxon>Aphidomorpha</taxon>
        <taxon>Aphidoidea</taxon>
        <taxon>Aphididae</taxon>
        <taxon>Aphidini</taxon>
        <taxon>Aphis</taxon>
        <taxon>Aphis</taxon>
    </lineage>
</organism>
<name>A0A6G0ZE01_APHCR</name>